<evidence type="ECO:0000313" key="2">
    <source>
        <dbReference type="Proteomes" id="UP000010798"/>
    </source>
</evidence>
<dbReference type="Proteomes" id="UP000010798">
    <property type="component" value="Chromosome"/>
</dbReference>
<organism evidence="1 2">
    <name type="scientific">Singulisphaera acidiphila (strain ATCC BAA-1392 / DSM 18658 / VKM B-2454 / MOB10)</name>
    <dbReference type="NCBI Taxonomy" id="886293"/>
    <lineage>
        <taxon>Bacteria</taxon>
        <taxon>Pseudomonadati</taxon>
        <taxon>Planctomycetota</taxon>
        <taxon>Planctomycetia</taxon>
        <taxon>Isosphaerales</taxon>
        <taxon>Isosphaeraceae</taxon>
        <taxon>Singulisphaera</taxon>
    </lineage>
</organism>
<sequence length="37" mass="4377">MYVRIAGGMMVGRCEYSYRWPADLTFGSAYFRSRIHK</sequence>
<dbReference type="STRING" id="886293.Sinac_6098"/>
<dbReference type="KEGG" id="saci:Sinac_6098"/>
<keyword evidence="2" id="KW-1185">Reference proteome</keyword>
<evidence type="ECO:0000313" key="1">
    <source>
        <dbReference type="EMBL" id="AGA30203.1"/>
    </source>
</evidence>
<dbReference type="HOGENOM" id="CLU_3348679_0_0_0"/>
<protein>
    <submittedName>
        <fullName evidence="1">Uncharacterized protein</fullName>
    </submittedName>
</protein>
<proteinExistence type="predicted"/>
<name>L0DMY6_SINAD</name>
<dbReference type="EMBL" id="CP003364">
    <property type="protein sequence ID" value="AGA30203.1"/>
    <property type="molecule type" value="Genomic_DNA"/>
</dbReference>
<accession>L0DMY6</accession>
<dbReference type="AlphaFoldDB" id="L0DMY6"/>
<gene>
    <name evidence="1" type="ordered locus">Sinac_6098</name>
</gene>
<reference evidence="1 2" key="1">
    <citation type="submission" date="2012-02" db="EMBL/GenBank/DDBJ databases">
        <title>Complete sequence of chromosome of Singulisphaera acidiphila DSM 18658.</title>
        <authorList>
            <consortium name="US DOE Joint Genome Institute (JGI-PGF)"/>
            <person name="Lucas S."/>
            <person name="Copeland A."/>
            <person name="Lapidus A."/>
            <person name="Glavina del Rio T."/>
            <person name="Dalin E."/>
            <person name="Tice H."/>
            <person name="Bruce D."/>
            <person name="Goodwin L."/>
            <person name="Pitluck S."/>
            <person name="Peters L."/>
            <person name="Ovchinnikova G."/>
            <person name="Chertkov O."/>
            <person name="Kyrpides N."/>
            <person name="Mavromatis K."/>
            <person name="Ivanova N."/>
            <person name="Brettin T."/>
            <person name="Detter J.C."/>
            <person name="Han C."/>
            <person name="Larimer F."/>
            <person name="Land M."/>
            <person name="Hauser L."/>
            <person name="Markowitz V."/>
            <person name="Cheng J.-F."/>
            <person name="Hugenholtz P."/>
            <person name="Woyke T."/>
            <person name="Wu D."/>
            <person name="Tindall B."/>
            <person name="Pomrenke H."/>
            <person name="Brambilla E."/>
            <person name="Klenk H.-P."/>
            <person name="Eisen J.A."/>
        </authorList>
    </citation>
    <scope>NUCLEOTIDE SEQUENCE [LARGE SCALE GENOMIC DNA]</scope>
    <source>
        <strain evidence="2">ATCC BAA-1392 / DSM 18658 / VKM B-2454 / MOB10</strain>
    </source>
</reference>